<sequence length="119" mass="12907">MEYTHLCKCVYLHVCASSVWVSIGGQCNLKTCTESDKNQTSSYIRVFGVMAMLCIHSSSHTASGSTQRPTSVPGGGSAALGQECGYWKTLCLVTALSTMPHKQKNPVMAVRQFLQPHLP</sequence>
<evidence type="ECO:0000313" key="2">
    <source>
        <dbReference type="Proteomes" id="UP001162480"/>
    </source>
</evidence>
<name>A0AA36AY28_OCTVU</name>
<protein>
    <submittedName>
        <fullName evidence="1">Uncharacterized protein</fullName>
    </submittedName>
</protein>
<dbReference type="EMBL" id="OX597819">
    <property type="protein sequence ID" value="CAI9724134.1"/>
    <property type="molecule type" value="Genomic_DNA"/>
</dbReference>
<accession>A0AA36AY28</accession>
<evidence type="ECO:0000313" key="1">
    <source>
        <dbReference type="EMBL" id="CAI9724134.1"/>
    </source>
</evidence>
<dbReference type="Proteomes" id="UP001162480">
    <property type="component" value="Chromosome 6"/>
</dbReference>
<gene>
    <name evidence="1" type="ORF">OCTVUL_1B019775</name>
</gene>
<dbReference type="AlphaFoldDB" id="A0AA36AY28"/>
<reference evidence="1" key="1">
    <citation type="submission" date="2023-08" db="EMBL/GenBank/DDBJ databases">
        <authorList>
            <person name="Alioto T."/>
            <person name="Alioto T."/>
            <person name="Gomez Garrido J."/>
        </authorList>
    </citation>
    <scope>NUCLEOTIDE SEQUENCE</scope>
</reference>
<proteinExistence type="predicted"/>
<keyword evidence="2" id="KW-1185">Reference proteome</keyword>
<organism evidence="1 2">
    <name type="scientific">Octopus vulgaris</name>
    <name type="common">Common octopus</name>
    <dbReference type="NCBI Taxonomy" id="6645"/>
    <lineage>
        <taxon>Eukaryota</taxon>
        <taxon>Metazoa</taxon>
        <taxon>Spiralia</taxon>
        <taxon>Lophotrochozoa</taxon>
        <taxon>Mollusca</taxon>
        <taxon>Cephalopoda</taxon>
        <taxon>Coleoidea</taxon>
        <taxon>Octopodiformes</taxon>
        <taxon>Octopoda</taxon>
        <taxon>Incirrata</taxon>
        <taxon>Octopodidae</taxon>
        <taxon>Octopus</taxon>
    </lineage>
</organism>